<dbReference type="Proteomes" id="UP001497700">
    <property type="component" value="Unassembled WGS sequence"/>
</dbReference>
<comment type="caution">
    <text evidence="1">The sequence shown here is derived from an EMBL/GenBank/DDBJ whole genome shotgun (WGS) entry which is preliminary data.</text>
</comment>
<protein>
    <submittedName>
        <fullName evidence="1">Uncharacterized protein</fullName>
    </submittedName>
</protein>
<evidence type="ECO:0000313" key="1">
    <source>
        <dbReference type="EMBL" id="KAI4863298.1"/>
    </source>
</evidence>
<keyword evidence="2" id="KW-1185">Reference proteome</keyword>
<gene>
    <name evidence="1" type="ORF">F4820DRAFT_459632</name>
</gene>
<sequence>MANSQDHVERGPPNYPYPMPLRRRSLPRRATDTRHYEPVAKYASGNANRVYRRLSSANFPESALESGDPDTLASTLGQATSDVQPGSSVIPEPSDRSEITSKTEALARLVTPSIVPTSLASIATSSRGSNSSSESGSTVTESPFIDTDTTAKPNARQKRFSTPQPNALNFLDSDSPVVTPESIRRSMEEASRRSPTSMQAQSPSSRSTSTISSGFGDDASENIGDHETDRSTSPERGIDANSEIRPPGNTGPGPRMKPAQHRRRSYGVPDIPRNGSQHSPTPPNNFAPRVPNQGRTQNLNLPRPERVPLTGYQLLASRLSATPDRFIRPMYRRFEMLNHRLLLYLQDEICELEEQLRQLDAADTQNRRLPNCIFPESRRAESMAGGELHWRRTDVLGKVGFRLEQYNRLLSSCKDTQVMPSPTLEDIHEYRAYLATHGPIAEVETHFLDATDDLVCLNDDGQEEVIDDEPLPTPLPHPDFAMVEPRNRSPIRSRPVSPYRPEETGTETVDENLVDEPVIIPLSMAVTVAVILPILTFLIIPGYPGRLTVVFLVGLSILGALIQGQIVSVRTRELFVCVGLYGAVMAVIAGVVT</sequence>
<evidence type="ECO:0000313" key="2">
    <source>
        <dbReference type="Proteomes" id="UP001497700"/>
    </source>
</evidence>
<dbReference type="EMBL" id="MU393507">
    <property type="protein sequence ID" value="KAI4863298.1"/>
    <property type="molecule type" value="Genomic_DNA"/>
</dbReference>
<name>A0ACB9YVR1_9PEZI</name>
<organism evidence="1 2">
    <name type="scientific">Hypoxylon rubiginosum</name>
    <dbReference type="NCBI Taxonomy" id="110542"/>
    <lineage>
        <taxon>Eukaryota</taxon>
        <taxon>Fungi</taxon>
        <taxon>Dikarya</taxon>
        <taxon>Ascomycota</taxon>
        <taxon>Pezizomycotina</taxon>
        <taxon>Sordariomycetes</taxon>
        <taxon>Xylariomycetidae</taxon>
        <taxon>Xylariales</taxon>
        <taxon>Hypoxylaceae</taxon>
        <taxon>Hypoxylon</taxon>
    </lineage>
</organism>
<proteinExistence type="predicted"/>
<accession>A0ACB9YVR1</accession>
<reference evidence="1 2" key="1">
    <citation type="journal article" date="2022" name="New Phytol.">
        <title>Ecological generalism drives hyperdiversity of secondary metabolite gene clusters in xylarialean endophytes.</title>
        <authorList>
            <person name="Franco M.E.E."/>
            <person name="Wisecaver J.H."/>
            <person name="Arnold A.E."/>
            <person name="Ju Y.M."/>
            <person name="Slot J.C."/>
            <person name="Ahrendt S."/>
            <person name="Moore L.P."/>
            <person name="Eastman K.E."/>
            <person name="Scott K."/>
            <person name="Konkel Z."/>
            <person name="Mondo S.J."/>
            <person name="Kuo A."/>
            <person name="Hayes R.D."/>
            <person name="Haridas S."/>
            <person name="Andreopoulos B."/>
            <person name="Riley R."/>
            <person name="LaButti K."/>
            <person name="Pangilinan J."/>
            <person name="Lipzen A."/>
            <person name="Amirebrahimi M."/>
            <person name="Yan J."/>
            <person name="Adam C."/>
            <person name="Keymanesh K."/>
            <person name="Ng V."/>
            <person name="Louie K."/>
            <person name="Northen T."/>
            <person name="Drula E."/>
            <person name="Henrissat B."/>
            <person name="Hsieh H.M."/>
            <person name="Youens-Clark K."/>
            <person name="Lutzoni F."/>
            <person name="Miadlikowska J."/>
            <person name="Eastwood D.C."/>
            <person name="Hamelin R.C."/>
            <person name="Grigoriev I.V."/>
            <person name="U'Ren J.M."/>
        </authorList>
    </citation>
    <scope>NUCLEOTIDE SEQUENCE [LARGE SCALE GENOMIC DNA]</scope>
    <source>
        <strain evidence="1 2">CBS 119005</strain>
    </source>
</reference>